<comment type="subcellular location">
    <subcellularLocation>
        <location evidence="1">Cell inner membrane</location>
        <topology evidence="1">Single-pass membrane protein</topology>
        <orientation evidence="1">Periplasmic side</orientation>
    </subcellularLocation>
</comment>
<dbReference type="EMBL" id="AP014936">
    <property type="protein sequence ID" value="BAU47725.1"/>
    <property type="molecule type" value="Genomic_DNA"/>
</dbReference>
<keyword evidence="7" id="KW-0653">Protein transport</keyword>
<comment type="similarity">
    <text evidence="2">Belongs to the TonB family.</text>
</comment>
<dbReference type="Proteomes" id="UP000218899">
    <property type="component" value="Chromosome"/>
</dbReference>
<proteinExistence type="inferred from homology"/>
<dbReference type="OrthoDB" id="9792439at2"/>
<keyword evidence="4" id="KW-1003">Cell membrane</keyword>
<dbReference type="GO" id="GO:0055085">
    <property type="term" value="P:transmembrane transport"/>
    <property type="evidence" value="ECO:0007669"/>
    <property type="project" value="InterPro"/>
</dbReference>
<name>A0A1B4V310_9GAMM</name>
<dbReference type="GO" id="GO:0098797">
    <property type="term" value="C:plasma membrane protein complex"/>
    <property type="evidence" value="ECO:0007669"/>
    <property type="project" value="TreeGrafter"/>
</dbReference>
<evidence type="ECO:0000256" key="2">
    <source>
        <dbReference type="ARBA" id="ARBA00006555"/>
    </source>
</evidence>
<evidence type="ECO:0000256" key="3">
    <source>
        <dbReference type="ARBA" id="ARBA00022448"/>
    </source>
</evidence>
<dbReference type="Pfam" id="PF03544">
    <property type="entry name" value="TonB_C"/>
    <property type="match status" value="1"/>
</dbReference>
<dbReference type="Gene3D" id="3.30.1150.10">
    <property type="match status" value="1"/>
</dbReference>
<dbReference type="PROSITE" id="PS52015">
    <property type="entry name" value="TONB_CTD"/>
    <property type="match status" value="1"/>
</dbReference>
<evidence type="ECO:0000256" key="8">
    <source>
        <dbReference type="ARBA" id="ARBA00022989"/>
    </source>
</evidence>
<keyword evidence="5" id="KW-0997">Cell inner membrane</keyword>
<evidence type="ECO:0000256" key="1">
    <source>
        <dbReference type="ARBA" id="ARBA00004383"/>
    </source>
</evidence>
<keyword evidence="9" id="KW-0472">Membrane</keyword>
<accession>A0A1B4V310</accession>
<feature type="compositionally biased region" description="Basic and acidic residues" evidence="10">
    <location>
        <begin position="74"/>
        <end position="92"/>
    </location>
</feature>
<dbReference type="GO" id="GO:0031992">
    <property type="term" value="F:energy transducer activity"/>
    <property type="evidence" value="ECO:0007669"/>
    <property type="project" value="TreeGrafter"/>
</dbReference>
<dbReference type="SUPFAM" id="SSF74653">
    <property type="entry name" value="TolA/TonB C-terminal domain"/>
    <property type="match status" value="1"/>
</dbReference>
<dbReference type="InterPro" id="IPR006260">
    <property type="entry name" value="TonB/TolA_C"/>
</dbReference>
<feature type="compositionally biased region" description="Basic residues" evidence="10">
    <location>
        <begin position="61"/>
        <end position="73"/>
    </location>
</feature>
<evidence type="ECO:0000256" key="9">
    <source>
        <dbReference type="ARBA" id="ARBA00023136"/>
    </source>
</evidence>
<gene>
    <name evidence="12" type="ORF">SVA_1150</name>
</gene>
<dbReference type="PANTHER" id="PTHR33446">
    <property type="entry name" value="PROTEIN TONB-RELATED"/>
    <property type="match status" value="1"/>
</dbReference>
<evidence type="ECO:0000256" key="10">
    <source>
        <dbReference type="SAM" id="MobiDB-lite"/>
    </source>
</evidence>
<evidence type="ECO:0000259" key="11">
    <source>
        <dbReference type="PROSITE" id="PS52015"/>
    </source>
</evidence>
<reference evidence="12 13" key="1">
    <citation type="submission" date="2015-08" db="EMBL/GenBank/DDBJ databases">
        <title>Complete genome sequence of Sulfurifustis variabilis.</title>
        <authorList>
            <person name="Miura A."/>
            <person name="Kojima H."/>
            <person name="Fukui M."/>
        </authorList>
    </citation>
    <scope>NUCLEOTIDE SEQUENCE [LARGE SCALE GENOMIC DNA]</scope>
    <source>
        <strain evidence="13">skN76</strain>
    </source>
</reference>
<keyword evidence="8" id="KW-1133">Transmembrane helix</keyword>
<evidence type="ECO:0000256" key="4">
    <source>
        <dbReference type="ARBA" id="ARBA00022475"/>
    </source>
</evidence>
<evidence type="ECO:0000256" key="6">
    <source>
        <dbReference type="ARBA" id="ARBA00022692"/>
    </source>
</evidence>
<keyword evidence="6" id="KW-0812">Transmembrane</keyword>
<protein>
    <recommendedName>
        <fullName evidence="11">TonB C-terminal domain-containing protein</fullName>
    </recommendedName>
</protein>
<sequence>MSCHGASIARFALASAVAHVVLLAGLHSPARPVLFRPHEGVLTVQLAVAQSAAPQASPLRTARRAPERRKARVPRTDPSPDERARTETETRPTEPLAGGATADEQVAATEVDAAPEPLPRAWISARVEADLARHFDYPYLARLRGWEGTVWLAFRLEADGRLEAVRLARSSGFAALDSAALHSLERVERLPQAVAWLQGHPLDIELPVIYRLVGVR</sequence>
<dbReference type="PANTHER" id="PTHR33446:SF2">
    <property type="entry name" value="PROTEIN TONB"/>
    <property type="match status" value="1"/>
</dbReference>
<dbReference type="InterPro" id="IPR051045">
    <property type="entry name" value="TonB-dependent_transducer"/>
</dbReference>
<dbReference type="RefSeq" id="WP_096460008.1">
    <property type="nucleotide sequence ID" value="NZ_AP014936.1"/>
</dbReference>
<evidence type="ECO:0000313" key="12">
    <source>
        <dbReference type="EMBL" id="BAU47725.1"/>
    </source>
</evidence>
<keyword evidence="13" id="KW-1185">Reference proteome</keyword>
<evidence type="ECO:0000256" key="5">
    <source>
        <dbReference type="ARBA" id="ARBA00022519"/>
    </source>
</evidence>
<dbReference type="NCBIfam" id="TIGR01352">
    <property type="entry name" value="tonB_Cterm"/>
    <property type="match status" value="1"/>
</dbReference>
<dbReference type="KEGG" id="sva:SVA_1150"/>
<evidence type="ECO:0000256" key="7">
    <source>
        <dbReference type="ARBA" id="ARBA00022927"/>
    </source>
</evidence>
<dbReference type="AlphaFoldDB" id="A0A1B4V310"/>
<dbReference type="InterPro" id="IPR037682">
    <property type="entry name" value="TonB_C"/>
</dbReference>
<dbReference type="GO" id="GO:0015031">
    <property type="term" value="P:protein transport"/>
    <property type="evidence" value="ECO:0007669"/>
    <property type="project" value="UniProtKB-KW"/>
</dbReference>
<keyword evidence="3" id="KW-0813">Transport</keyword>
<organism evidence="12 13">
    <name type="scientific">Sulfurifustis variabilis</name>
    <dbReference type="NCBI Taxonomy" id="1675686"/>
    <lineage>
        <taxon>Bacteria</taxon>
        <taxon>Pseudomonadati</taxon>
        <taxon>Pseudomonadota</taxon>
        <taxon>Gammaproteobacteria</taxon>
        <taxon>Acidiferrobacterales</taxon>
        <taxon>Acidiferrobacteraceae</taxon>
        <taxon>Sulfurifustis</taxon>
    </lineage>
</organism>
<feature type="region of interest" description="Disordered" evidence="10">
    <location>
        <begin position="53"/>
        <end position="104"/>
    </location>
</feature>
<feature type="domain" description="TonB C-terminal" evidence="11">
    <location>
        <begin position="122"/>
        <end position="216"/>
    </location>
</feature>
<evidence type="ECO:0000313" key="13">
    <source>
        <dbReference type="Proteomes" id="UP000218899"/>
    </source>
</evidence>